<dbReference type="EMBL" id="HBUF01343484">
    <property type="protein sequence ID" value="CAG6706724.1"/>
    <property type="molecule type" value="Transcribed_RNA"/>
</dbReference>
<name>A0A8D8T2G8_9HEMI</name>
<dbReference type="EMBL" id="HBUF01343485">
    <property type="protein sequence ID" value="CAG6706727.1"/>
    <property type="molecule type" value="Transcribed_RNA"/>
</dbReference>
<dbReference type="AlphaFoldDB" id="A0A8D8T2G8"/>
<dbReference type="EMBL" id="HBUF01343483">
    <property type="protein sequence ID" value="CAG6706721.1"/>
    <property type="molecule type" value="Transcribed_RNA"/>
</dbReference>
<proteinExistence type="predicted"/>
<accession>A0A8D8T2G8</accession>
<dbReference type="EMBL" id="HBUF01245760">
    <property type="protein sequence ID" value="CAG6678360.1"/>
    <property type="molecule type" value="Transcribed_RNA"/>
</dbReference>
<dbReference type="EMBL" id="HBUF01343480">
    <property type="protein sequence ID" value="CAG6706714.1"/>
    <property type="molecule type" value="Transcribed_RNA"/>
</dbReference>
<protein>
    <submittedName>
        <fullName evidence="1">Uncharacterized protein</fullName>
    </submittedName>
</protein>
<organism evidence="1">
    <name type="scientific">Cacopsylla melanoneura</name>
    <dbReference type="NCBI Taxonomy" id="428564"/>
    <lineage>
        <taxon>Eukaryota</taxon>
        <taxon>Metazoa</taxon>
        <taxon>Ecdysozoa</taxon>
        <taxon>Arthropoda</taxon>
        <taxon>Hexapoda</taxon>
        <taxon>Insecta</taxon>
        <taxon>Pterygota</taxon>
        <taxon>Neoptera</taxon>
        <taxon>Paraneoptera</taxon>
        <taxon>Hemiptera</taxon>
        <taxon>Sternorrhyncha</taxon>
        <taxon>Psylloidea</taxon>
        <taxon>Psyllidae</taxon>
        <taxon>Psyllinae</taxon>
        <taxon>Cacopsylla</taxon>
    </lineage>
</organism>
<dbReference type="EMBL" id="HBUF01343482">
    <property type="protein sequence ID" value="CAG6706719.1"/>
    <property type="molecule type" value="Transcribed_RNA"/>
</dbReference>
<dbReference type="EMBL" id="HBUF01343477">
    <property type="protein sequence ID" value="CAG6706706.1"/>
    <property type="molecule type" value="Transcribed_RNA"/>
</dbReference>
<dbReference type="EMBL" id="HBUF01343479">
    <property type="protein sequence ID" value="CAG6706711.1"/>
    <property type="molecule type" value="Transcribed_RNA"/>
</dbReference>
<dbReference type="EMBL" id="HBUF01245757">
    <property type="protein sequence ID" value="CAG6678357.1"/>
    <property type="molecule type" value="Transcribed_RNA"/>
</dbReference>
<dbReference type="EMBL" id="HBUF01245759">
    <property type="protein sequence ID" value="CAG6678359.1"/>
    <property type="molecule type" value="Transcribed_RNA"/>
</dbReference>
<dbReference type="EMBL" id="HBUF01343481">
    <property type="protein sequence ID" value="CAG6706717.1"/>
    <property type="molecule type" value="Transcribed_RNA"/>
</dbReference>
<evidence type="ECO:0000313" key="1">
    <source>
        <dbReference type="EMBL" id="CAG6678359.1"/>
    </source>
</evidence>
<reference evidence="1" key="1">
    <citation type="submission" date="2021-05" db="EMBL/GenBank/DDBJ databases">
        <authorList>
            <person name="Alioto T."/>
            <person name="Alioto T."/>
            <person name="Gomez Garrido J."/>
        </authorList>
    </citation>
    <scope>NUCLEOTIDE SEQUENCE</scope>
</reference>
<sequence>MNYNQLNRIHSELNQIEKLISNMVDQYNNINQNNVAIKTTVLPKEYGPPQNDNLYNAKFIKDNTETIQSSINNLKSIAQHLENELNKHVQRPHSRLTTASIDPSQHYHINAAGVLPEFLTLDPFVAYGPAPNVAFAPPAPGATSGNTALEIDIYSPPDGVLLAPPAPGLYPIRTRVARSLRR</sequence>
<dbReference type="EMBL" id="HBUF01343478">
    <property type="protein sequence ID" value="CAG6706708.1"/>
    <property type="molecule type" value="Transcribed_RNA"/>
</dbReference>